<name>A0A023WN12_STUST</name>
<evidence type="ECO:0000313" key="1">
    <source>
        <dbReference type="EMBL" id="AHY41050.1"/>
    </source>
</evidence>
<reference evidence="1 2" key="1">
    <citation type="submission" date="2014-03" db="EMBL/GenBank/DDBJ databases">
        <title>Complete genome sequence of Pseudomonas stutzeri 19SMN4.</title>
        <authorList>
            <person name="Brunet-Galmes I."/>
            <person name="Nogales B."/>
            <person name="Busquets A."/>
            <person name="Pena A."/>
            <person name="Gomila M."/>
            <person name="Garcia-Valdes E."/>
            <person name="Lalucat J."/>
            <person name="Bennasar A."/>
            <person name="Bosch R."/>
        </authorList>
    </citation>
    <scope>NUCLEOTIDE SEQUENCE [LARGE SCALE GENOMIC DNA]</scope>
    <source>
        <strain evidence="1 2">19SMN4</strain>
    </source>
</reference>
<gene>
    <name evidence="1" type="ORF">UIB01_00720</name>
</gene>
<proteinExistence type="predicted"/>
<sequence length="63" mass="7408">MQLVKNPRGTVCLRSPRRGHALTYQCRWQYSLRHTHTTACCRSPSQKLHPSGVVNWLAGYRRW</sequence>
<protein>
    <submittedName>
        <fullName evidence="1">Uncharacterized protein</fullName>
    </submittedName>
</protein>
<dbReference type="AlphaFoldDB" id="A0A023WN12"/>
<dbReference type="Proteomes" id="UP000025238">
    <property type="component" value="Chromosome"/>
</dbReference>
<organism evidence="1 2">
    <name type="scientific">Stutzerimonas stutzeri</name>
    <name type="common">Pseudomonas stutzeri</name>
    <dbReference type="NCBI Taxonomy" id="316"/>
    <lineage>
        <taxon>Bacteria</taxon>
        <taxon>Pseudomonadati</taxon>
        <taxon>Pseudomonadota</taxon>
        <taxon>Gammaproteobacteria</taxon>
        <taxon>Pseudomonadales</taxon>
        <taxon>Pseudomonadaceae</taxon>
        <taxon>Stutzerimonas</taxon>
    </lineage>
</organism>
<dbReference type="PATRIC" id="fig|316.97.peg.147"/>
<dbReference type="EMBL" id="CP007509">
    <property type="protein sequence ID" value="AHY41050.1"/>
    <property type="molecule type" value="Genomic_DNA"/>
</dbReference>
<evidence type="ECO:0000313" key="2">
    <source>
        <dbReference type="Proteomes" id="UP000025238"/>
    </source>
</evidence>
<dbReference type="KEGG" id="pstu:UIB01_00720"/>
<accession>A0A023WN12</accession>